<dbReference type="InterPro" id="IPR012349">
    <property type="entry name" value="Split_barrel_FMN-bd"/>
</dbReference>
<protein>
    <recommendedName>
        <fullName evidence="3">Nitroreductase family deazaflavin-dependent oxidoreductase</fullName>
    </recommendedName>
</protein>
<dbReference type="Gene3D" id="2.30.110.10">
    <property type="entry name" value="Electron Transport, Fmn-binding Protein, Chain A"/>
    <property type="match status" value="1"/>
</dbReference>
<accession>A0ABN2HGX7</accession>
<evidence type="ECO:0000313" key="2">
    <source>
        <dbReference type="Proteomes" id="UP001501690"/>
    </source>
</evidence>
<dbReference type="Pfam" id="PF04075">
    <property type="entry name" value="F420H2_quin_red"/>
    <property type="match status" value="1"/>
</dbReference>
<dbReference type="InterPro" id="IPR004378">
    <property type="entry name" value="F420H2_quin_Rdtase"/>
</dbReference>
<sequence length="157" mass="17397">MSETDHATTNDRGSVVADLLKAKWILRAPIGLYRAGLGWMLGARFVMIEHQGRVSGESRFVVVEVIERGDNVLYVASGWGTKAQWYRNLRANGVAFLSTGRARRVPAHVRLLDKAESDAVLAHYAERHPKAWEALSAGMEKLGTTRIPVVEFTPPTD</sequence>
<name>A0ABN2HGX7_9MICO</name>
<evidence type="ECO:0000313" key="1">
    <source>
        <dbReference type="EMBL" id="GAA1687759.1"/>
    </source>
</evidence>
<evidence type="ECO:0008006" key="3">
    <source>
        <dbReference type="Google" id="ProtNLM"/>
    </source>
</evidence>
<reference evidence="1 2" key="1">
    <citation type="journal article" date="2019" name="Int. J. Syst. Evol. Microbiol.">
        <title>The Global Catalogue of Microorganisms (GCM) 10K type strain sequencing project: providing services to taxonomists for standard genome sequencing and annotation.</title>
        <authorList>
            <consortium name="The Broad Institute Genomics Platform"/>
            <consortium name="The Broad Institute Genome Sequencing Center for Infectious Disease"/>
            <person name="Wu L."/>
            <person name="Ma J."/>
        </authorList>
    </citation>
    <scope>NUCLEOTIDE SEQUENCE [LARGE SCALE GENOMIC DNA]</scope>
    <source>
        <strain evidence="1 2">JCM 15577</strain>
    </source>
</reference>
<organism evidence="1 2">
    <name type="scientific">Microbacterium sediminicola</name>
    <dbReference type="NCBI Taxonomy" id="415210"/>
    <lineage>
        <taxon>Bacteria</taxon>
        <taxon>Bacillati</taxon>
        <taxon>Actinomycetota</taxon>
        <taxon>Actinomycetes</taxon>
        <taxon>Micrococcales</taxon>
        <taxon>Microbacteriaceae</taxon>
        <taxon>Microbacterium</taxon>
    </lineage>
</organism>
<comment type="caution">
    <text evidence="1">The sequence shown here is derived from an EMBL/GenBank/DDBJ whole genome shotgun (WGS) entry which is preliminary data.</text>
</comment>
<dbReference type="EMBL" id="BAAAPL010000001">
    <property type="protein sequence ID" value="GAA1687759.1"/>
    <property type="molecule type" value="Genomic_DNA"/>
</dbReference>
<dbReference type="SUPFAM" id="SSF50475">
    <property type="entry name" value="FMN-binding split barrel"/>
    <property type="match status" value="1"/>
</dbReference>
<dbReference type="Proteomes" id="UP001501690">
    <property type="component" value="Unassembled WGS sequence"/>
</dbReference>
<keyword evidence="2" id="KW-1185">Reference proteome</keyword>
<dbReference type="RefSeq" id="WP_344067772.1">
    <property type="nucleotide sequence ID" value="NZ_BAAAPL010000001.1"/>
</dbReference>
<proteinExistence type="predicted"/>
<gene>
    <name evidence="1" type="ORF">GCM10009808_00940</name>
</gene>
<dbReference type="NCBIfam" id="TIGR00026">
    <property type="entry name" value="hi_GC_TIGR00026"/>
    <property type="match status" value="1"/>
</dbReference>